<dbReference type="AlphaFoldDB" id="A0A1B8YGL2"/>
<evidence type="ECO:0000313" key="3">
    <source>
        <dbReference type="Proteomes" id="UP000092665"/>
    </source>
</evidence>
<sequence>MPFTSSEKDNHTNEKTRVVKTINKKSDNNQLGQELDLNTPQKPKDGYYYHTLQGR</sequence>
<feature type="compositionally biased region" description="Basic and acidic residues" evidence="1">
    <location>
        <begin position="1"/>
        <end position="17"/>
    </location>
</feature>
<protein>
    <submittedName>
        <fullName evidence="2">Uncharacterized protein</fullName>
    </submittedName>
</protein>
<evidence type="ECO:0000313" key="2">
    <source>
        <dbReference type="EMBL" id="OCA54294.1"/>
    </source>
</evidence>
<dbReference type="RefSeq" id="WP_165603296.1">
    <property type="nucleotide sequence ID" value="NZ_CAWMQN010000072.1"/>
</dbReference>
<proteinExistence type="predicted"/>
<evidence type="ECO:0000256" key="1">
    <source>
        <dbReference type="SAM" id="MobiDB-lite"/>
    </source>
</evidence>
<dbReference type="Proteomes" id="UP000092665">
    <property type="component" value="Unassembled WGS sequence"/>
</dbReference>
<comment type="caution">
    <text evidence="2">The sequence shown here is derived from an EMBL/GenBank/DDBJ whole genome shotgun (WGS) entry which is preliminary data.</text>
</comment>
<feature type="region of interest" description="Disordered" evidence="1">
    <location>
        <begin position="1"/>
        <end position="55"/>
    </location>
</feature>
<organism evidence="2 3">
    <name type="scientific">Photorhabdus namnaonensis</name>
    <dbReference type="NCBI Taxonomy" id="1851568"/>
    <lineage>
        <taxon>Bacteria</taxon>
        <taxon>Pseudomonadati</taxon>
        <taxon>Pseudomonadota</taxon>
        <taxon>Gammaproteobacteria</taxon>
        <taxon>Enterobacterales</taxon>
        <taxon>Morganellaceae</taxon>
        <taxon>Photorhabdus</taxon>
    </lineage>
</organism>
<keyword evidence="3" id="KW-1185">Reference proteome</keyword>
<accession>A0A1B8YGL2</accession>
<feature type="compositionally biased region" description="Polar residues" evidence="1">
    <location>
        <begin position="28"/>
        <end position="41"/>
    </location>
</feature>
<dbReference type="EMBL" id="LOIC01000072">
    <property type="protein sequence ID" value="OCA54294.1"/>
    <property type="molecule type" value="Genomic_DNA"/>
</dbReference>
<gene>
    <name evidence="2" type="ORF">Phpb_02738</name>
</gene>
<reference evidence="3" key="1">
    <citation type="submission" date="2015-11" db="EMBL/GenBank/DDBJ databases">
        <authorList>
            <person name="Tobias N.J."/>
            <person name="Mishra B."/>
            <person name="Gupta D.K."/>
            <person name="Thines M."/>
            <person name="Stinear T.P."/>
            <person name="Bode H.B."/>
        </authorList>
    </citation>
    <scope>NUCLEOTIDE SEQUENCE [LARGE SCALE GENOMIC DNA]</scope>
    <source>
        <strain evidence="3">PB45.5</strain>
    </source>
</reference>
<name>A0A1B8YGL2_9GAMM</name>